<keyword evidence="4" id="KW-1185">Reference proteome</keyword>
<proteinExistence type="predicted"/>
<dbReference type="Gene3D" id="3.60.21.10">
    <property type="match status" value="1"/>
</dbReference>
<dbReference type="InterPro" id="IPR029052">
    <property type="entry name" value="Metallo-depent_PP-like"/>
</dbReference>
<evidence type="ECO:0000313" key="3">
    <source>
        <dbReference type="EMBL" id="MDJ1185712.1"/>
    </source>
</evidence>
<dbReference type="Proteomes" id="UP001232992">
    <property type="component" value="Unassembled WGS sequence"/>
</dbReference>
<gene>
    <name evidence="3" type="ORF">PMH09_21245</name>
</gene>
<evidence type="ECO:0000259" key="2">
    <source>
        <dbReference type="Pfam" id="PF00149"/>
    </source>
</evidence>
<dbReference type="EMBL" id="JAQOSQ010000046">
    <property type="protein sequence ID" value="MDJ1185712.1"/>
    <property type="molecule type" value="Genomic_DNA"/>
</dbReference>
<dbReference type="Pfam" id="PF00149">
    <property type="entry name" value="Metallophos"/>
    <property type="match status" value="1"/>
</dbReference>
<keyword evidence="1" id="KW-0732">Signal</keyword>
<reference evidence="3 4" key="1">
    <citation type="submission" date="2023-01" db="EMBL/GenBank/DDBJ databases">
        <title>Novel diversity within Roseofilum (Cyanobacteria; Desertifilaceae) from marine benthic mats with descriptions of four novel species.</title>
        <authorList>
            <person name="Wang Y."/>
            <person name="Berthold D.E."/>
            <person name="Hu J."/>
            <person name="Lefler F.W."/>
            <person name="Laughinghouse H.D. IV."/>
        </authorList>
    </citation>
    <scope>NUCLEOTIDE SEQUENCE [LARGE SCALE GENOMIC DNA]</scope>
    <source>
        <strain evidence="3 4">BLCC-M143</strain>
    </source>
</reference>
<dbReference type="SUPFAM" id="SSF56300">
    <property type="entry name" value="Metallo-dependent phosphatases"/>
    <property type="match status" value="1"/>
</dbReference>
<accession>A0ABT7C2N0</accession>
<feature type="domain" description="Calcineurin-like phosphoesterase" evidence="2">
    <location>
        <begin position="124"/>
        <end position="443"/>
    </location>
</feature>
<dbReference type="PANTHER" id="PTHR22953:SF153">
    <property type="entry name" value="PURPLE ACID PHOSPHATASE"/>
    <property type="match status" value="1"/>
</dbReference>
<evidence type="ECO:0000313" key="4">
    <source>
        <dbReference type="Proteomes" id="UP001232992"/>
    </source>
</evidence>
<sequence>MVSQELLTDPFLQFPTEDSVRVVWFTEFSGSAHYVQYGENLDRTVKATTTKLTQTKEDKLSHLNSEAEFPIPQRRDIWRHEAEVVGLNAGKRVPYHVISIDRKGDEIKSETFTLAPRPIPGEPLKILLTSDHQLKPMTAANLQKVEETIGEIDGIFFAGDLVNIPDRASEWFDDSRGNAFFPLLQGRGNYELEKNEITTTYTGASLIQYAPLFPALGNHEIMGKQSEEAPLNDQFNDSYPRAVVEKRYGEKSLEINPSGDPVIQQRWIEQNSFNSNTYEQIFSLPESPGNGRYYAVTFGDIRLVVPTIANMWRSPSLSRNTKGRYRERDVDLNQPENWGYGQHIFETITPGSQQYQWLVDELNSPEFQQAKYKIVMFHHPPHSLGDNVVPAYTDPMQKIDRDPEGNPSVIRYEYPRENDYIIQQVLPLLERANVDVVFYGHSHLWNRFVSQTGMNFLETSNVGNSYGANVNEERRFVPPGYQSEYAPTGDPNGLEPIIPTLAPIVKDGQNLPYIADNNITVFTILDTETETISSYRFDTRYPDSEVIKFDEFKFSR</sequence>
<organism evidence="3 4">
    <name type="scientific">Roseofilum casamattae BLCC-M143</name>
    <dbReference type="NCBI Taxonomy" id="3022442"/>
    <lineage>
        <taxon>Bacteria</taxon>
        <taxon>Bacillati</taxon>
        <taxon>Cyanobacteriota</taxon>
        <taxon>Cyanophyceae</taxon>
        <taxon>Desertifilales</taxon>
        <taxon>Desertifilaceae</taxon>
        <taxon>Roseofilum</taxon>
        <taxon>Roseofilum casamattae</taxon>
    </lineage>
</organism>
<comment type="caution">
    <text evidence="3">The sequence shown here is derived from an EMBL/GenBank/DDBJ whole genome shotgun (WGS) entry which is preliminary data.</text>
</comment>
<evidence type="ECO:0000256" key="1">
    <source>
        <dbReference type="ARBA" id="ARBA00022729"/>
    </source>
</evidence>
<dbReference type="InterPro" id="IPR004843">
    <property type="entry name" value="Calcineurin-like_PHP"/>
</dbReference>
<dbReference type="PANTHER" id="PTHR22953">
    <property type="entry name" value="ACID PHOSPHATASE RELATED"/>
    <property type="match status" value="1"/>
</dbReference>
<name>A0ABT7C2N0_9CYAN</name>
<protein>
    <submittedName>
        <fullName evidence="3">Metallophosphoesterase family protein</fullName>
    </submittedName>
</protein>
<dbReference type="InterPro" id="IPR039331">
    <property type="entry name" value="PAPs-like"/>
</dbReference>